<protein>
    <submittedName>
        <fullName evidence="2">Uncharacterized LOC100178462</fullName>
    </submittedName>
</protein>
<proteinExistence type="predicted"/>
<evidence type="ECO:0000256" key="1">
    <source>
        <dbReference type="SAM" id="SignalP"/>
    </source>
</evidence>
<feature type="chain" id="PRO_5003342811" evidence="1">
    <location>
        <begin position="21"/>
        <end position="74"/>
    </location>
</feature>
<keyword evidence="3" id="KW-1185">Reference proteome</keyword>
<dbReference type="AlphaFoldDB" id="F6SEL7"/>
<sequence length="74" mass="9158">MDRRIVFLLAMLLLLECSLAVTVTVNKPRTRRWWHRGIWRRSWWSRRRLIRGDVIPQDMDIPDFEMDDEQIDFE</sequence>
<gene>
    <name evidence="2" type="primary">LOC100178462</name>
</gene>
<evidence type="ECO:0000313" key="3">
    <source>
        <dbReference type="Proteomes" id="UP000008144"/>
    </source>
</evidence>
<dbReference type="Ensembl" id="ENSCINT00000000729.3">
    <property type="protein sequence ID" value="ENSCINP00000000729.3"/>
    <property type="gene ID" value="ENSCING00000000396.3"/>
</dbReference>
<name>F6SEL7_CIOIN</name>
<accession>F6SEL7</accession>
<organism evidence="2 3">
    <name type="scientific">Ciona intestinalis</name>
    <name type="common">Transparent sea squirt</name>
    <name type="synonym">Ascidia intestinalis</name>
    <dbReference type="NCBI Taxonomy" id="7719"/>
    <lineage>
        <taxon>Eukaryota</taxon>
        <taxon>Metazoa</taxon>
        <taxon>Chordata</taxon>
        <taxon>Tunicata</taxon>
        <taxon>Ascidiacea</taxon>
        <taxon>Phlebobranchia</taxon>
        <taxon>Cionidae</taxon>
        <taxon>Ciona</taxon>
    </lineage>
</organism>
<reference evidence="2" key="2">
    <citation type="submission" date="2025-08" db="UniProtKB">
        <authorList>
            <consortium name="Ensembl"/>
        </authorList>
    </citation>
    <scope>IDENTIFICATION</scope>
</reference>
<dbReference type="HOGENOM" id="CLU_2687081_0_0_1"/>
<reference evidence="3" key="1">
    <citation type="journal article" date="2002" name="Science">
        <title>The draft genome of Ciona intestinalis: insights into chordate and vertebrate origins.</title>
        <authorList>
            <person name="Dehal P."/>
            <person name="Satou Y."/>
            <person name="Campbell R.K."/>
            <person name="Chapman J."/>
            <person name="Degnan B."/>
            <person name="De Tomaso A."/>
            <person name="Davidson B."/>
            <person name="Di Gregorio A."/>
            <person name="Gelpke M."/>
            <person name="Goodstein D.M."/>
            <person name="Harafuji N."/>
            <person name="Hastings K.E."/>
            <person name="Ho I."/>
            <person name="Hotta K."/>
            <person name="Huang W."/>
            <person name="Kawashima T."/>
            <person name="Lemaire P."/>
            <person name="Martinez D."/>
            <person name="Meinertzhagen I.A."/>
            <person name="Necula S."/>
            <person name="Nonaka M."/>
            <person name="Putnam N."/>
            <person name="Rash S."/>
            <person name="Saiga H."/>
            <person name="Satake M."/>
            <person name="Terry A."/>
            <person name="Yamada L."/>
            <person name="Wang H.G."/>
            <person name="Awazu S."/>
            <person name="Azumi K."/>
            <person name="Boore J."/>
            <person name="Branno M."/>
            <person name="Chin-Bow S."/>
            <person name="DeSantis R."/>
            <person name="Doyle S."/>
            <person name="Francino P."/>
            <person name="Keys D.N."/>
            <person name="Haga S."/>
            <person name="Hayashi H."/>
            <person name="Hino K."/>
            <person name="Imai K.S."/>
            <person name="Inaba K."/>
            <person name="Kano S."/>
            <person name="Kobayashi K."/>
            <person name="Kobayashi M."/>
            <person name="Lee B.I."/>
            <person name="Makabe K.W."/>
            <person name="Manohar C."/>
            <person name="Matassi G."/>
            <person name="Medina M."/>
            <person name="Mochizuki Y."/>
            <person name="Mount S."/>
            <person name="Morishita T."/>
            <person name="Miura S."/>
            <person name="Nakayama A."/>
            <person name="Nishizaka S."/>
            <person name="Nomoto H."/>
            <person name="Ohta F."/>
            <person name="Oishi K."/>
            <person name="Rigoutsos I."/>
            <person name="Sano M."/>
            <person name="Sasaki A."/>
            <person name="Sasakura Y."/>
            <person name="Shoguchi E."/>
            <person name="Shin-i T."/>
            <person name="Spagnuolo A."/>
            <person name="Stainier D."/>
            <person name="Suzuki M.M."/>
            <person name="Tassy O."/>
            <person name="Takatori N."/>
            <person name="Tokuoka M."/>
            <person name="Yagi K."/>
            <person name="Yoshizaki F."/>
            <person name="Wada S."/>
            <person name="Zhang C."/>
            <person name="Hyatt P.D."/>
            <person name="Larimer F."/>
            <person name="Detter C."/>
            <person name="Doggett N."/>
            <person name="Glavina T."/>
            <person name="Hawkins T."/>
            <person name="Richardson P."/>
            <person name="Lucas S."/>
            <person name="Kohara Y."/>
            <person name="Levine M."/>
            <person name="Satoh N."/>
            <person name="Rokhsar D.S."/>
        </authorList>
    </citation>
    <scope>NUCLEOTIDE SEQUENCE [LARGE SCALE GENOMIC DNA]</scope>
</reference>
<feature type="signal peptide" evidence="1">
    <location>
        <begin position="1"/>
        <end position="20"/>
    </location>
</feature>
<keyword evidence="1" id="KW-0732">Signal</keyword>
<evidence type="ECO:0000313" key="2">
    <source>
        <dbReference type="Ensembl" id="ENSCINP00000000729.3"/>
    </source>
</evidence>
<dbReference type="Proteomes" id="UP000008144">
    <property type="component" value="Unassembled WGS sequence"/>
</dbReference>
<dbReference type="InParanoid" id="F6SEL7"/>
<reference evidence="2" key="3">
    <citation type="submission" date="2025-09" db="UniProtKB">
        <authorList>
            <consortium name="Ensembl"/>
        </authorList>
    </citation>
    <scope>IDENTIFICATION</scope>
</reference>